<name>A0A7J5UNZ0_9MICO</name>
<protein>
    <submittedName>
        <fullName evidence="1">Oxidoreductase</fullName>
    </submittedName>
</protein>
<evidence type="ECO:0000313" key="2">
    <source>
        <dbReference type="Proteomes" id="UP000451860"/>
    </source>
</evidence>
<dbReference type="RefSeq" id="WP_152204390.1">
    <property type="nucleotide sequence ID" value="NZ_VUKF01000051.1"/>
</dbReference>
<comment type="caution">
    <text evidence="1">The sequence shown here is derived from an EMBL/GenBank/DDBJ whole genome shotgun (WGS) entry which is preliminary data.</text>
</comment>
<gene>
    <name evidence="1" type="ORF">GB883_11090</name>
</gene>
<accession>A0A7J5UNZ0</accession>
<keyword evidence="2" id="KW-1185">Reference proteome</keyword>
<dbReference type="OrthoDB" id="5192422at2"/>
<evidence type="ECO:0000313" key="1">
    <source>
        <dbReference type="EMBL" id="KAE8764057.1"/>
    </source>
</evidence>
<sequence length="105" mass="12010">MRLFSRRRVRPDPSAGREARARTLAHFHEFVATRVGVEAYLEPPTAHDPHTVVLVARSGEWTRRRVPDVRAARALAAELGIPIYDVHLTGYPASMRRWSSANRRR</sequence>
<proteinExistence type="predicted"/>
<reference evidence="1 2" key="1">
    <citation type="submission" date="2019-10" db="EMBL/GenBank/DDBJ databases">
        <title>Georgenia wutianyii sp. nov. and Georgenia yuyongxinii sp. nov. isolated from plateau pika (Ochotona curzoniae) in the Qinghai-Tibet plateau of China.</title>
        <authorList>
            <person name="Tian Z."/>
        </authorList>
    </citation>
    <scope>NUCLEOTIDE SEQUENCE [LARGE SCALE GENOMIC DNA]</scope>
    <source>
        <strain evidence="1 2">DSM 21501</strain>
    </source>
</reference>
<dbReference type="Proteomes" id="UP000451860">
    <property type="component" value="Unassembled WGS sequence"/>
</dbReference>
<dbReference type="EMBL" id="WHJE01000045">
    <property type="protein sequence ID" value="KAE8764057.1"/>
    <property type="molecule type" value="Genomic_DNA"/>
</dbReference>
<organism evidence="1 2">
    <name type="scientific">Georgenia thermotolerans</name>
    <dbReference type="NCBI Taxonomy" id="527326"/>
    <lineage>
        <taxon>Bacteria</taxon>
        <taxon>Bacillati</taxon>
        <taxon>Actinomycetota</taxon>
        <taxon>Actinomycetes</taxon>
        <taxon>Micrococcales</taxon>
        <taxon>Bogoriellaceae</taxon>
        <taxon>Georgenia</taxon>
    </lineage>
</organism>
<dbReference type="AlphaFoldDB" id="A0A7J5UNZ0"/>